<evidence type="ECO:0000313" key="1">
    <source>
        <dbReference type="EMBL" id="KAI9397097.1"/>
    </source>
</evidence>
<sequence>MQAFFPRQTTMTMQARDAFDYRGDFPVSKVEPLYMIE</sequence>
<organism evidence="1 2">
    <name type="scientific">Populus trichocarpa</name>
    <name type="common">Western balsam poplar</name>
    <name type="synonym">Populus balsamifera subsp. trichocarpa</name>
    <dbReference type="NCBI Taxonomy" id="3694"/>
    <lineage>
        <taxon>Eukaryota</taxon>
        <taxon>Viridiplantae</taxon>
        <taxon>Streptophyta</taxon>
        <taxon>Embryophyta</taxon>
        <taxon>Tracheophyta</taxon>
        <taxon>Spermatophyta</taxon>
        <taxon>Magnoliopsida</taxon>
        <taxon>eudicotyledons</taxon>
        <taxon>Gunneridae</taxon>
        <taxon>Pentapetalae</taxon>
        <taxon>rosids</taxon>
        <taxon>fabids</taxon>
        <taxon>Malpighiales</taxon>
        <taxon>Salicaceae</taxon>
        <taxon>Saliceae</taxon>
        <taxon>Populus</taxon>
    </lineage>
</organism>
<name>A0ACC0T6M6_POPTR</name>
<gene>
    <name evidence="1" type="ORF">POPTR_004G231576v4</name>
</gene>
<proteinExistence type="predicted"/>
<evidence type="ECO:0000313" key="2">
    <source>
        <dbReference type="Proteomes" id="UP000006729"/>
    </source>
</evidence>
<keyword evidence="2" id="KW-1185">Reference proteome</keyword>
<protein>
    <submittedName>
        <fullName evidence="1">Uncharacterized protein</fullName>
    </submittedName>
</protein>
<comment type="caution">
    <text evidence="1">The sequence shown here is derived from an EMBL/GenBank/DDBJ whole genome shotgun (WGS) entry which is preliminary data.</text>
</comment>
<reference evidence="1 2" key="1">
    <citation type="journal article" date="2006" name="Science">
        <title>The genome of black cottonwood, Populus trichocarpa (Torr. &amp; Gray).</title>
        <authorList>
            <person name="Tuskan G.A."/>
            <person name="Difazio S."/>
            <person name="Jansson S."/>
            <person name="Bohlmann J."/>
            <person name="Grigoriev I."/>
            <person name="Hellsten U."/>
            <person name="Putnam N."/>
            <person name="Ralph S."/>
            <person name="Rombauts S."/>
            <person name="Salamov A."/>
            <person name="Schein J."/>
            <person name="Sterck L."/>
            <person name="Aerts A."/>
            <person name="Bhalerao R.R."/>
            <person name="Bhalerao R.P."/>
            <person name="Blaudez D."/>
            <person name="Boerjan W."/>
            <person name="Brun A."/>
            <person name="Brunner A."/>
            <person name="Busov V."/>
            <person name="Campbell M."/>
            <person name="Carlson J."/>
            <person name="Chalot M."/>
            <person name="Chapman J."/>
            <person name="Chen G.L."/>
            <person name="Cooper D."/>
            <person name="Coutinho P.M."/>
            <person name="Couturier J."/>
            <person name="Covert S."/>
            <person name="Cronk Q."/>
            <person name="Cunningham R."/>
            <person name="Davis J."/>
            <person name="Degroeve S."/>
            <person name="Dejardin A."/>
            <person name="Depamphilis C."/>
            <person name="Detter J."/>
            <person name="Dirks B."/>
            <person name="Dubchak I."/>
            <person name="Duplessis S."/>
            <person name="Ehlting J."/>
            <person name="Ellis B."/>
            <person name="Gendler K."/>
            <person name="Goodstein D."/>
            <person name="Gribskov M."/>
            <person name="Grimwood J."/>
            <person name="Groover A."/>
            <person name="Gunter L."/>
            <person name="Hamberger B."/>
            <person name="Heinze B."/>
            <person name="Helariutta Y."/>
            <person name="Henrissat B."/>
            <person name="Holligan D."/>
            <person name="Holt R."/>
            <person name="Huang W."/>
            <person name="Islam-Faridi N."/>
            <person name="Jones S."/>
            <person name="Jones-Rhoades M."/>
            <person name="Jorgensen R."/>
            <person name="Joshi C."/>
            <person name="Kangasjarvi J."/>
            <person name="Karlsson J."/>
            <person name="Kelleher C."/>
            <person name="Kirkpatrick R."/>
            <person name="Kirst M."/>
            <person name="Kohler A."/>
            <person name="Kalluri U."/>
            <person name="Larimer F."/>
            <person name="Leebens-Mack J."/>
            <person name="Leple J.C."/>
            <person name="Locascio P."/>
            <person name="Lou Y."/>
            <person name="Lucas S."/>
            <person name="Martin F."/>
            <person name="Montanini B."/>
            <person name="Napoli C."/>
            <person name="Nelson D.R."/>
            <person name="Nelson C."/>
            <person name="Nieminen K."/>
            <person name="Nilsson O."/>
            <person name="Pereda V."/>
            <person name="Peter G."/>
            <person name="Philippe R."/>
            <person name="Pilate G."/>
            <person name="Poliakov A."/>
            <person name="Razumovskaya J."/>
            <person name="Richardson P."/>
            <person name="Rinaldi C."/>
            <person name="Ritland K."/>
            <person name="Rouze P."/>
            <person name="Ryaboy D."/>
            <person name="Schmutz J."/>
            <person name="Schrader J."/>
            <person name="Segerman B."/>
            <person name="Shin H."/>
            <person name="Siddiqui A."/>
            <person name="Sterky F."/>
            <person name="Terry A."/>
            <person name="Tsai C.J."/>
            <person name="Uberbacher E."/>
            <person name="Unneberg P."/>
            <person name="Vahala J."/>
            <person name="Wall K."/>
            <person name="Wessler S."/>
            <person name="Yang G."/>
            <person name="Yin T."/>
            <person name="Douglas C."/>
            <person name="Marra M."/>
            <person name="Sandberg G."/>
            <person name="Van de Peer Y."/>
            <person name="Rokhsar D."/>
        </authorList>
    </citation>
    <scope>NUCLEOTIDE SEQUENCE [LARGE SCALE GENOMIC DNA]</scope>
    <source>
        <strain evidence="2">cv. Nisqually</strain>
    </source>
</reference>
<accession>A0ACC0T6M6</accession>
<dbReference type="Proteomes" id="UP000006729">
    <property type="component" value="Chromosome 4"/>
</dbReference>
<dbReference type="EMBL" id="CM009293">
    <property type="protein sequence ID" value="KAI9397097.1"/>
    <property type="molecule type" value="Genomic_DNA"/>
</dbReference>